<dbReference type="AlphaFoldDB" id="A0A0R0KZZ2"/>
<dbReference type="InParanoid" id="A0A0R0KZZ2"/>
<sequence>MAKTRRILHLVVRFVAFAATFCAAIIMAASHERGSISTMPFEAKYTVFQYFLVVNSVATIYGFLVLFIPKESLLWQPMVPVDLLLCSIAIAMVGPRGNSYWKPICGSIPNYCDKVTGAFAADLIAVVIYITSLYIIYISSQ</sequence>
<feature type="domain" description="Casparian strip membrane protein" evidence="8">
    <location>
        <begin position="4"/>
        <end position="69"/>
    </location>
</feature>
<dbReference type="EnsemblPlants" id="KRH72716">
    <property type="protein sequence ID" value="KRH72716"/>
    <property type="gene ID" value="GLYMA_02G228900"/>
</dbReference>
<dbReference type="NCBIfam" id="TIGR01569">
    <property type="entry name" value="A_tha_TIGR01569"/>
    <property type="match status" value="1"/>
</dbReference>
<dbReference type="EMBL" id="CM000835">
    <property type="protein sequence ID" value="KRH72716.1"/>
    <property type="molecule type" value="Genomic_DNA"/>
</dbReference>
<organism evidence="9">
    <name type="scientific">Glycine max</name>
    <name type="common">Soybean</name>
    <name type="synonym">Glycine hispida</name>
    <dbReference type="NCBI Taxonomy" id="3847"/>
    <lineage>
        <taxon>Eukaryota</taxon>
        <taxon>Viridiplantae</taxon>
        <taxon>Streptophyta</taxon>
        <taxon>Embryophyta</taxon>
        <taxon>Tracheophyta</taxon>
        <taxon>Spermatophyta</taxon>
        <taxon>Magnoliopsida</taxon>
        <taxon>eudicotyledons</taxon>
        <taxon>Gunneridae</taxon>
        <taxon>Pentapetalae</taxon>
        <taxon>rosids</taxon>
        <taxon>fabids</taxon>
        <taxon>Fabales</taxon>
        <taxon>Fabaceae</taxon>
        <taxon>Papilionoideae</taxon>
        <taxon>50 kb inversion clade</taxon>
        <taxon>NPAAA clade</taxon>
        <taxon>indigoferoid/millettioid clade</taxon>
        <taxon>Phaseoleae</taxon>
        <taxon>Glycine</taxon>
        <taxon>Glycine subgen. Soja</taxon>
    </lineage>
</organism>
<dbReference type="OMA" id="MPFEAKY"/>
<dbReference type="PaxDb" id="3847-GLYMA02G39410.2"/>
<evidence type="ECO:0000259" key="8">
    <source>
        <dbReference type="Pfam" id="PF04535"/>
    </source>
</evidence>
<proteinExistence type="inferred from homology"/>
<name>A0A0R0KZZ2_SOYBN</name>
<comment type="subcellular location">
    <subcellularLocation>
        <location evidence="1 7">Cell membrane</location>
        <topology evidence="1 7">Multi-pass membrane protein</topology>
    </subcellularLocation>
</comment>
<evidence type="ECO:0000313" key="10">
    <source>
        <dbReference type="EnsemblPlants" id="KRH72716"/>
    </source>
</evidence>
<dbReference type="InterPro" id="IPR006459">
    <property type="entry name" value="CASP/CASPL"/>
</dbReference>
<keyword evidence="4 7" id="KW-0812">Transmembrane</keyword>
<evidence type="ECO:0000256" key="4">
    <source>
        <dbReference type="ARBA" id="ARBA00022692"/>
    </source>
</evidence>
<comment type="subunit">
    <text evidence="7">Homodimer and heterodimers.</text>
</comment>
<reference evidence="9" key="3">
    <citation type="submission" date="2018-07" db="EMBL/GenBank/DDBJ databases">
        <title>WGS assembly of Glycine max.</title>
        <authorList>
            <person name="Schmutz J."/>
            <person name="Cannon S."/>
            <person name="Schlueter J."/>
            <person name="Ma J."/>
            <person name="Mitros T."/>
            <person name="Nelson W."/>
            <person name="Hyten D."/>
            <person name="Song Q."/>
            <person name="Thelen J."/>
            <person name="Cheng J."/>
            <person name="Xu D."/>
            <person name="Hellsten U."/>
            <person name="May G."/>
            <person name="Yu Y."/>
            <person name="Sakurai T."/>
            <person name="Umezawa T."/>
            <person name="Bhattacharyya M."/>
            <person name="Sandhu D."/>
            <person name="Valliyodan B."/>
            <person name="Lindquist E."/>
            <person name="Peto M."/>
            <person name="Grant D."/>
            <person name="Shu S."/>
            <person name="Goodstein D."/>
            <person name="Barry K."/>
            <person name="Futrell-Griggs M."/>
            <person name="Abernathy B."/>
            <person name="Du J."/>
            <person name="Tian Z."/>
            <person name="Zhu L."/>
            <person name="Gill N."/>
            <person name="Joshi T."/>
            <person name="Libault M."/>
            <person name="Sethuraman A."/>
            <person name="Zhang X."/>
            <person name="Shinozaki K."/>
            <person name="Nguyen H."/>
            <person name="Wing R."/>
            <person name="Cregan P."/>
            <person name="Specht J."/>
            <person name="Grimwood J."/>
            <person name="Rokhsar D."/>
            <person name="Stacey G."/>
            <person name="Shoemaker R."/>
            <person name="Jackson S."/>
        </authorList>
    </citation>
    <scope>NUCLEOTIDE SEQUENCE</scope>
    <source>
        <tissue evidence="9">Callus</tissue>
    </source>
</reference>
<evidence type="ECO:0000256" key="2">
    <source>
        <dbReference type="ARBA" id="ARBA00007651"/>
    </source>
</evidence>
<dbReference type="GO" id="GO:0005886">
    <property type="term" value="C:plasma membrane"/>
    <property type="evidence" value="ECO:0007669"/>
    <property type="project" value="UniProtKB-SubCell"/>
</dbReference>
<dbReference type="Gramene" id="KRH72716">
    <property type="protein sequence ID" value="KRH72716"/>
    <property type="gene ID" value="GLYMA_02G228900"/>
</dbReference>
<dbReference type="Proteomes" id="UP000008827">
    <property type="component" value="Chromosome 2"/>
</dbReference>
<evidence type="ECO:0000256" key="1">
    <source>
        <dbReference type="ARBA" id="ARBA00004651"/>
    </source>
</evidence>
<keyword evidence="6 7" id="KW-0472">Membrane</keyword>
<keyword evidence="5 7" id="KW-1133">Transmembrane helix</keyword>
<feature type="transmembrane region" description="Helical" evidence="7">
    <location>
        <begin position="7"/>
        <end position="27"/>
    </location>
</feature>
<gene>
    <name evidence="9" type="ORF">GLYMA_02G228900</name>
</gene>
<evidence type="ECO:0000256" key="3">
    <source>
        <dbReference type="ARBA" id="ARBA00022475"/>
    </source>
</evidence>
<feature type="transmembrane region" description="Helical" evidence="7">
    <location>
        <begin position="117"/>
        <end position="137"/>
    </location>
</feature>
<evidence type="ECO:0000256" key="5">
    <source>
        <dbReference type="ARBA" id="ARBA00022989"/>
    </source>
</evidence>
<evidence type="ECO:0000313" key="11">
    <source>
        <dbReference type="Proteomes" id="UP000008827"/>
    </source>
</evidence>
<comment type="similarity">
    <text evidence="2 7">Belongs to the Casparian strip membrane proteins (CASP) family.</text>
</comment>
<keyword evidence="11" id="KW-1185">Reference proteome</keyword>
<accession>A0A0R0KZZ2</accession>
<dbReference type="InterPro" id="IPR006702">
    <property type="entry name" value="CASP_dom"/>
</dbReference>
<evidence type="ECO:0000313" key="9">
    <source>
        <dbReference type="EMBL" id="KRH72716.1"/>
    </source>
</evidence>
<feature type="transmembrane region" description="Helical" evidence="7">
    <location>
        <begin position="79"/>
        <end position="97"/>
    </location>
</feature>
<feature type="transmembrane region" description="Helical" evidence="7">
    <location>
        <begin position="47"/>
        <end position="67"/>
    </location>
</feature>
<protein>
    <recommendedName>
        <fullName evidence="7">CASP-like protein</fullName>
    </recommendedName>
</protein>
<evidence type="ECO:0000256" key="6">
    <source>
        <dbReference type="ARBA" id="ARBA00023136"/>
    </source>
</evidence>
<dbReference type="Pfam" id="PF04535">
    <property type="entry name" value="CASP_dom"/>
    <property type="match status" value="1"/>
</dbReference>
<keyword evidence="3 7" id="KW-1003">Cell membrane</keyword>
<reference evidence="10" key="2">
    <citation type="submission" date="2018-02" db="UniProtKB">
        <authorList>
            <consortium name="EnsemblPlants"/>
        </authorList>
    </citation>
    <scope>IDENTIFICATION</scope>
    <source>
        <strain evidence="10">Williams 82</strain>
    </source>
</reference>
<reference evidence="9 10" key="1">
    <citation type="journal article" date="2010" name="Nature">
        <title>Genome sequence of the palaeopolyploid soybean.</title>
        <authorList>
            <person name="Schmutz J."/>
            <person name="Cannon S.B."/>
            <person name="Schlueter J."/>
            <person name="Ma J."/>
            <person name="Mitros T."/>
            <person name="Nelson W."/>
            <person name="Hyten D.L."/>
            <person name="Song Q."/>
            <person name="Thelen J.J."/>
            <person name="Cheng J."/>
            <person name="Xu D."/>
            <person name="Hellsten U."/>
            <person name="May G.D."/>
            <person name="Yu Y."/>
            <person name="Sakurai T."/>
            <person name="Umezawa T."/>
            <person name="Bhattacharyya M.K."/>
            <person name="Sandhu D."/>
            <person name="Valliyodan B."/>
            <person name="Lindquist E."/>
            <person name="Peto M."/>
            <person name="Grant D."/>
            <person name="Shu S."/>
            <person name="Goodstein D."/>
            <person name="Barry K."/>
            <person name="Futrell-Griggs M."/>
            <person name="Abernathy B."/>
            <person name="Du J."/>
            <person name="Tian Z."/>
            <person name="Zhu L."/>
            <person name="Gill N."/>
            <person name="Joshi T."/>
            <person name="Libault M."/>
            <person name="Sethuraman A."/>
            <person name="Zhang X.-C."/>
            <person name="Shinozaki K."/>
            <person name="Nguyen H.T."/>
            <person name="Wing R.A."/>
            <person name="Cregan P."/>
            <person name="Specht J."/>
            <person name="Grimwood J."/>
            <person name="Rokhsar D."/>
            <person name="Stacey G."/>
            <person name="Shoemaker R.C."/>
            <person name="Jackson S.A."/>
        </authorList>
    </citation>
    <scope>NUCLEOTIDE SEQUENCE</scope>
    <source>
        <strain evidence="10">cv. Williams 82</strain>
        <tissue evidence="9">Callus</tissue>
    </source>
</reference>
<evidence type="ECO:0000256" key="7">
    <source>
        <dbReference type="RuleBase" id="RU361233"/>
    </source>
</evidence>